<proteinExistence type="predicted"/>
<organism evidence="1 2">
    <name type="scientific">Neovison vison</name>
    <name type="common">American mink</name>
    <name type="synonym">Mustela vison</name>
    <dbReference type="NCBI Taxonomy" id="452646"/>
    <lineage>
        <taxon>Eukaryota</taxon>
        <taxon>Metazoa</taxon>
        <taxon>Chordata</taxon>
        <taxon>Craniata</taxon>
        <taxon>Vertebrata</taxon>
        <taxon>Euteleostomi</taxon>
        <taxon>Mammalia</taxon>
        <taxon>Eutheria</taxon>
        <taxon>Laurasiatheria</taxon>
        <taxon>Carnivora</taxon>
        <taxon>Caniformia</taxon>
        <taxon>Musteloidea</taxon>
        <taxon>Mustelidae</taxon>
        <taxon>Mustelinae</taxon>
        <taxon>Neogale</taxon>
    </lineage>
</organism>
<reference evidence="1" key="2">
    <citation type="submission" date="2025-09" db="UniProtKB">
        <authorList>
            <consortium name="Ensembl"/>
        </authorList>
    </citation>
    <scope>IDENTIFICATION</scope>
</reference>
<dbReference type="AlphaFoldDB" id="A0A8C7AS47"/>
<dbReference type="Proteomes" id="UP000694425">
    <property type="component" value="Unplaced"/>
</dbReference>
<evidence type="ECO:0000313" key="2">
    <source>
        <dbReference type="Proteomes" id="UP000694425"/>
    </source>
</evidence>
<accession>A0A8C7AS47</accession>
<sequence length="67" mass="7602">MMAEVQTRFRELSACSQFVSGKSDSIKLVSFLFFKINIFLEKCATPLMKHNPSTVNPQTLKGNCCER</sequence>
<protein>
    <submittedName>
        <fullName evidence="1">Uncharacterized protein</fullName>
    </submittedName>
</protein>
<name>A0A8C7AS47_NEOVI</name>
<evidence type="ECO:0000313" key="1">
    <source>
        <dbReference type="Ensembl" id="ENSNVIP00000011756.1"/>
    </source>
</evidence>
<keyword evidence="2" id="KW-1185">Reference proteome</keyword>
<dbReference type="Ensembl" id="ENSNVIT00000013770.1">
    <property type="protein sequence ID" value="ENSNVIP00000011756.1"/>
    <property type="gene ID" value="ENSNVIG00000009304.1"/>
</dbReference>
<reference evidence="1" key="1">
    <citation type="submission" date="2025-08" db="UniProtKB">
        <authorList>
            <consortium name="Ensembl"/>
        </authorList>
    </citation>
    <scope>IDENTIFICATION</scope>
</reference>